<evidence type="ECO:0000313" key="1">
    <source>
        <dbReference type="EMBL" id="KAI3729047.1"/>
    </source>
</evidence>
<comment type="caution">
    <text evidence="1">The sequence shown here is derived from an EMBL/GenBank/DDBJ whole genome shotgun (WGS) entry which is preliminary data.</text>
</comment>
<name>A0ACB9C3Z5_ARCLA</name>
<dbReference type="EMBL" id="CM042051">
    <property type="protein sequence ID" value="KAI3729047.1"/>
    <property type="molecule type" value="Genomic_DNA"/>
</dbReference>
<reference evidence="2" key="1">
    <citation type="journal article" date="2022" name="Mol. Ecol. Resour.">
        <title>The genomes of chicory, endive, great burdock and yacon provide insights into Asteraceae palaeo-polyploidization history and plant inulin production.</title>
        <authorList>
            <person name="Fan W."/>
            <person name="Wang S."/>
            <person name="Wang H."/>
            <person name="Wang A."/>
            <person name="Jiang F."/>
            <person name="Liu H."/>
            <person name="Zhao H."/>
            <person name="Xu D."/>
            <person name="Zhang Y."/>
        </authorList>
    </citation>
    <scope>NUCLEOTIDE SEQUENCE [LARGE SCALE GENOMIC DNA]</scope>
    <source>
        <strain evidence="2">cv. Niubang</strain>
    </source>
</reference>
<organism evidence="1 2">
    <name type="scientific">Arctium lappa</name>
    <name type="common">Greater burdock</name>
    <name type="synonym">Lappa major</name>
    <dbReference type="NCBI Taxonomy" id="4217"/>
    <lineage>
        <taxon>Eukaryota</taxon>
        <taxon>Viridiplantae</taxon>
        <taxon>Streptophyta</taxon>
        <taxon>Embryophyta</taxon>
        <taxon>Tracheophyta</taxon>
        <taxon>Spermatophyta</taxon>
        <taxon>Magnoliopsida</taxon>
        <taxon>eudicotyledons</taxon>
        <taxon>Gunneridae</taxon>
        <taxon>Pentapetalae</taxon>
        <taxon>asterids</taxon>
        <taxon>campanulids</taxon>
        <taxon>Asterales</taxon>
        <taxon>Asteraceae</taxon>
        <taxon>Carduoideae</taxon>
        <taxon>Cardueae</taxon>
        <taxon>Arctiinae</taxon>
        <taxon>Arctium</taxon>
    </lineage>
</organism>
<protein>
    <submittedName>
        <fullName evidence="1">Uncharacterized protein</fullName>
    </submittedName>
</protein>
<evidence type="ECO:0000313" key="2">
    <source>
        <dbReference type="Proteomes" id="UP001055879"/>
    </source>
</evidence>
<dbReference type="Proteomes" id="UP001055879">
    <property type="component" value="Linkage Group LG05"/>
</dbReference>
<proteinExistence type="predicted"/>
<sequence>MEETYLVGSWPKISSGRAGDDGLCGTLHCDDPKPSPETIWLNFTVKMVGAHDRPIWAMRFSIDGLYLATVDEDKVIHVWEVLEYDVMSM</sequence>
<accession>A0ACB9C3Z5</accession>
<gene>
    <name evidence="1" type="ORF">L6452_17694</name>
</gene>
<keyword evidence="2" id="KW-1185">Reference proteome</keyword>
<reference evidence="1 2" key="2">
    <citation type="journal article" date="2022" name="Mol. Ecol. Resour.">
        <title>The genomes of chicory, endive, great burdock and yacon provide insights into Asteraceae paleo-polyploidization history and plant inulin production.</title>
        <authorList>
            <person name="Fan W."/>
            <person name="Wang S."/>
            <person name="Wang H."/>
            <person name="Wang A."/>
            <person name="Jiang F."/>
            <person name="Liu H."/>
            <person name="Zhao H."/>
            <person name="Xu D."/>
            <person name="Zhang Y."/>
        </authorList>
    </citation>
    <scope>NUCLEOTIDE SEQUENCE [LARGE SCALE GENOMIC DNA]</scope>
    <source>
        <strain evidence="2">cv. Niubang</strain>
    </source>
</reference>